<keyword evidence="2" id="KW-1185">Reference proteome</keyword>
<sequence length="197" mass="22212">MVRTTDHPLSKKGRNQAEALRNLLQIELDKAHAGNANPSVAQMLQPGMVMASPLGRALQTAVIAYGPLQDKAESVRQTELVLAPNCKEKQNFGGLDTVCTKMGEEILATSLDELKSLYSDLEKDKFIVNSFQQMRFDLEEVLDRWWPDGQAESTAQLKARLQEFMFQLLFSSQESVVVFGHSLFFQQLMREFLSDDV</sequence>
<protein>
    <submittedName>
        <fullName evidence="1">EXD3 protein</fullName>
    </submittedName>
</protein>
<evidence type="ECO:0000313" key="2">
    <source>
        <dbReference type="Proteomes" id="UP000649617"/>
    </source>
</evidence>
<comment type="caution">
    <text evidence="1">The sequence shown here is derived from an EMBL/GenBank/DDBJ whole genome shotgun (WGS) entry which is preliminary data.</text>
</comment>
<dbReference type="GO" id="GO:0016791">
    <property type="term" value="F:phosphatase activity"/>
    <property type="evidence" value="ECO:0007669"/>
    <property type="project" value="TreeGrafter"/>
</dbReference>
<proteinExistence type="predicted"/>
<feature type="non-terminal residue" evidence="1">
    <location>
        <position position="1"/>
    </location>
</feature>
<dbReference type="OrthoDB" id="428841at2759"/>
<gene>
    <name evidence="1" type="primary">EXD3</name>
    <name evidence="1" type="ORF">SPIL2461_LOCUS12951</name>
</gene>
<organism evidence="1 2">
    <name type="scientific">Symbiodinium pilosum</name>
    <name type="common">Dinoflagellate</name>
    <dbReference type="NCBI Taxonomy" id="2952"/>
    <lineage>
        <taxon>Eukaryota</taxon>
        <taxon>Sar</taxon>
        <taxon>Alveolata</taxon>
        <taxon>Dinophyceae</taxon>
        <taxon>Suessiales</taxon>
        <taxon>Symbiodiniaceae</taxon>
        <taxon>Symbiodinium</taxon>
    </lineage>
</organism>
<dbReference type="PANTHER" id="PTHR48100">
    <property type="entry name" value="BROAD-SPECIFICITY PHOSPHATASE YOR283W-RELATED"/>
    <property type="match status" value="1"/>
</dbReference>
<accession>A0A812SXL1</accession>
<dbReference type="Gene3D" id="3.40.50.1240">
    <property type="entry name" value="Phosphoglycerate mutase-like"/>
    <property type="match status" value="1"/>
</dbReference>
<dbReference type="EMBL" id="CAJNIZ010027480">
    <property type="protein sequence ID" value="CAE7500615.1"/>
    <property type="molecule type" value="Genomic_DNA"/>
</dbReference>
<dbReference type="InterPro" id="IPR029033">
    <property type="entry name" value="His_PPase_superfam"/>
</dbReference>
<evidence type="ECO:0000313" key="1">
    <source>
        <dbReference type="EMBL" id="CAE7500615.1"/>
    </source>
</evidence>
<dbReference type="GO" id="GO:0005829">
    <property type="term" value="C:cytosol"/>
    <property type="evidence" value="ECO:0007669"/>
    <property type="project" value="TreeGrafter"/>
</dbReference>
<name>A0A812SXL1_SYMPI</name>
<dbReference type="InterPro" id="IPR050275">
    <property type="entry name" value="PGM_Phosphatase"/>
</dbReference>
<dbReference type="Proteomes" id="UP000649617">
    <property type="component" value="Unassembled WGS sequence"/>
</dbReference>
<reference evidence="1" key="1">
    <citation type="submission" date="2021-02" db="EMBL/GenBank/DDBJ databases">
        <authorList>
            <person name="Dougan E. K."/>
            <person name="Rhodes N."/>
            <person name="Thang M."/>
            <person name="Chan C."/>
        </authorList>
    </citation>
    <scope>NUCLEOTIDE SEQUENCE</scope>
</reference>
<dbReference type="AlphaFoldDB" id="A0A812SXL1"/>
<dbReference type="PANTHER" id="PTHR48100:SF33">
    <property type="entry name" value="PEPTIDASE S54 RHOMBOID DOMAIN-CONTAINING PROTEIN"/>
    <property type="match status" value="1"/>
</dbReference>
<dbReference type="SUPFAM" id="SSF53254">
    <property type="entry name" value="Phosphoglycerate mutase-like"/>
    <property type="match status" value="1"/>
</dbReference>